<dbReference type="SMART" id="SM00850">
    <property type="entry name" value="LytTR"/>
    <property type="match status" value="1"/>
</dbReference>
<dbReference type="Pfam" id="PF04397">
    <property type="entry name" value="LytTR"/>
    <property type="match status" value="1"/>
</dbReference>
<dbReference type="EMBL" id="CP060637">
    <property type="protein sequence ID" value="QNM15068.1"/>
    <property type="molecule type" value="Genomic_DNA"/>
</dbReference>
<evidence type="ECO:0000313" key="3">
    <source>
        <dbReference type="Proteomes" id="UP000515913"/>
    </source>
</evidence>
<accession>A0A7G9GW86</accession>
<dbReference type="KEGG" id="fho:H9Q81_09150"/>
<evidence type="ECO:0000259" key="1">
    <source>
        <dbReference type="SMART" id="SM00850"/>
    </source>
</evidence>
<feature type="domain" description="HTH LytTR-type" evidence="1">
    <location>
        <begin position="119"/>
        <end position="216"/>
    </location>
</feature>
<gene>
    <name evidence="2" type="ORF">H9Q81_09150</name>
</gene>
<dbReference type="Gene3D" id="2.40.50.1020">
    <property type="entry name" value="LytTr DNA-binding domain"/>
    <property type="match status" value="1"/>
</dbReference>
<evidence type="ECO:0000313" key="2">
    <source>
        <dbReference type="EMBL" id="QNM15068.1"/>
    </source>
</evidence>
<dbReference type="InterPro" id="IPR007492">
    <property type="entry name" value="LytTR_DNA-bd_dom"/>
</dbReference>
<dbReference type="GO" id="GO:0003677">
    <property type="term" value="F:DNA binding"/>
    <property type="evidence" value="ECO:0007669"/>
    <property type="project" value="InterPro"/>
</dbReference>
<dbReference type="Proteomes" id="UP000515913">
    <property type="component" value="Chromosome"/>
</dbReference>
<sequence length="224" mass="26078">MKLIGAYLDEKQEVSIFQNYHCNYVNLNGNCKCKKKLDLILIDSRTEGLEEKLNRYFQMKIPSILLVGPTELSIMKKYLLNGIVVDCVPRNTISMIQNSIKLQLSPKEEVDTLFLKDSSQVGMLKINMIESITYCSMQRVCRFNLENGKTFILKRKFSDIEKIQQKEEFVKIERGTIVNTCLIESLNYKEECICFKSGNVIYISRRKLKDMEKMLFSKCCGLYL</sequence>
<dbReference type="RefSeq" id="WP_176838307.1">
    <property type="nucleotide sequence ID" value="NZ_CP060637.1"/>
</dbReference>
<name>A0A7G9GW86_9FUSO</name>
<organism evidence="2 3">
    <name type="scientific">Fusobacterium hominis</name>
    <dbReference type="NCBI Taxonomy" id="2764326"/>
    <lineage>
        <taxon>Bacteria</taxon>
        <taxon>Fusobacteriati</taxon>
        <taxon>Fusobacteriota</taxon>
        <taxon>Fusobacteriia</taxon>
        <taxon>Fusobacteriales</taxon>
        <taxon>Fusobacteriaceae</taxon>
        <taxon>Fusobacterium</taxon>
    </lineage>
</organism>
<protein>
    <submittedName>
        <fullName evidence="2">LytTR family transcriptional regulator</fullName>
    </submittedName>
</protein>
<keyword evidence="3" id="KW-1185">Reference proteome</keyword>
<reference evidence="2 3" key="1">
    <citation type="submission" date="2020-08" db="EMBL/GenBank/DDBJ databases">
        <authorList>
            <person name="Liu C."/>
            <person name="Sun Q."/>
        </authorList>
    </citation>
    <scope>NUCLEOTIDE SEQUENCE [LARGE SCALE GENOMIC DNA]</scope>
    <source>
        <strain evidence="2 3">NSJ-57</strain>
    </source>
</reference>
<proteinExistence type="predicted"/>
<dbReference type="AlphaFoldDB" id="A0A7G9GW86"/>